<dbReference type="PRINTS" id="PR00344">
    <property type="entry name" value="BCTRLSENSOR"/>
</dbReference>
<dbReference type="SUPFAM" id="SSF55874">
    <property type="entry name" value="ATPase domain of HSP90 chaperone/DNA topoisomerase II/histidine kinase"/>
    <property type="match status" value="1"/>
</dbReference>
<evidence type="ECO:0000256" key="11">
    <source>
        <dbReference type="SAM" id="Phobius"/>
    </source>
</evidence>
<feature type="domain" description="HAMP" evidence="13">
    <location>
        <begin position="182"/>
        <end position="235"/>
    </location>
</feature>
<evidence type="ECO:0000256" key="3">
    <source>
        <dbReference type="ARBA" id="ARBA00012438"/>
    </source>
</evidence>
<dbReference type="SUPFAM" id="SSF47384">
    <property type="entry name" value="Homodimeric domain of signal transducing histidine kinase"/>
    <property type="match status" value="1"/>
</dbReference>
<dbReference type="GO" id="GO:0000155">
    <property type="term" value="F:phosphorelay sensor kinase activity"/>
    <property type="evidence" value="ECO:0007669"/>
    <property type="project" value="InterPro"/>
</dbReference>
<proteinExistence type="predicted"/>
<dbReference type="RefSeq" id="WP_213160692.1">
    <property type="nucleotide sequence ID" value="NZ_CP058214.1"/>
</dbReference>
<dbReference type="PANTHER" id="PTHR45436:SF15">
    <property type="entry name" value="SENSOR HISTIDINE KINASE CUSS"/>
    <property type="match status" value="1"/>
</dbReference>
<dbReference type="InterPro" id="IPR005467">
    <property type="entry name" value="His_kinase_dom"/>
</dbReference>
<accession>A0A7S8C4N3</accession>
<feature type="domain" description="Histidine kinase" evidence="12">
    <location>
        <begin position="243"/>
        <end position="445"/>
    </location>
</feature>
<keyword evidence="15" id="KW-1185">Reference proteome</keyword>
<dbReference type="KEGG" id="kmn:HW532_11870"/>
<keyword evidence="9" id="KW-0902">Two-component regulatory system</keyword>
<dbReference type="InterPro" id="IPR003660">
    <property type="entry name" value="HAMP_dom"/>
</dbReference>
<dbReference type="SMART" id="SM00387">
    <property type="entry name" value="HATPase_c"/>
    <property type="match status" value="1"/>
</dbReference>
<dbReference type="PROSITE" id="PS50109">
    <property type="entry name" value="HIS_KIN"/>
    <property type="match status" value="1"/>
</dbReference>
<dbReference type="InterPro" id="IPR036097">
    <property type="entry name" value="HisK_dim/P_sf"/>
</dbReference>
<dbReference type="InterPro" id="IPR036890">
    <property type="entry name" value="HATPase_C_sf"/>
</dbReference>
<evidence type="ECO:0000256" key="5">
    <source>
        <dbReference type="ARBA" id="ARBA00022679"/>
    </source>
</evidence>
<dbReference type="SMART" id="SM00388">
    <property type="entry name" value="HisKA"/>
    <property type="match status" value="1"/>
</dbReference>
<evidence type="ECO:0000256" key="2">
    <source>
        <dbReference type="ARBA" id="ARBA00004141"/>
    </source>
</evidence>
<evidence type="ECO:0000256" key="4">
    <source>
        <dbReference type="ARBA" id="ARBA00022553"/>
    </source>
</evidence>
<evidence type="ECO:0000313" key="15">
    <source>
        <dbReference type="Proteomes" id="UP000593594"/>
    </source>
</evidence>
<keyword evidence="5" id="KW-0808">Transferase</keyword>
<evidence type="ECO:0000256" key="6">
    <source>
        <dbReference type="ARBA" id="ARBA00022692"/>
    </source>
</evidence>
<dbReference type="Pfam" id="PF00512">
    <property type="entry name" value="HisKA"/>
    <property type="match status" value="1"/>
</dbReference>
<evidence type="ECO:0000256" key="1">
    <source>
        <dbReference type="ARBA" id="ARBA00000085"/>
    </source>
</evidence>
<comment type="catalytic activity">
    <reaction evidence="1">
        <text>ATP + protein L-histidine = ADP + protein N-phospho-L-histidine.</text>
        <dbReference type="EC" id="2.7.13.3"/>
    </reaction>
</comment>
<keyword evidence="7 14" id="KW-0418">Kinase</keyword>
<protein>
    <recommendedName>
        <fullName evidence="3">histidine kinase</fullName>
        <ecNumber evidence="3">2.7.13.3</ecNumber>
    </recommendedName>
</protein>
<evidence type="ECO:0000256" key="8">
    <source>
        <dbReference type="ARBA" id="ARBA00022989"/>
    </source>
</evidence>
<keyword evidence="8 11" id="KW-1133">Transmembrane helix</keyword>
<dbReference type="PANTHER" id="PTHR45436">
    <property type="entry name" value="SENSOR HISTIDINE KINASE YKOH"/>
    <property type="match status" value="1"/>
</dbReference>
<feature type="transmembrane region" description="Helical" evidence="11">
    <location>
        <begin position="12"/>
        <end position="34"/>
    </location>
</feature>
<evidence type="ECO:0000259" key="12">
    <source>
        <dbReference type="PROSITE" id="PS50109"/>
    </source>
</evidence>
<dbReference type="Pfam" id="PF00672">
    <property type="entry name" value="HAMP"/>
    <property type="match status" value="1"/>
</dbReference>
<dbReference type="SMART" id="SM00304">
    <property type="entry name" value="HAMP"/>
    <property type="match status" value="1"/>
</dbReference>
<dbReference type="GO" id="GO:0005886">
    <property type="term" value="C:plasma membrane"/>
    <property type="evidence" value="ECO:0007669"/>
    <property type="project" value="TreeGrafter"/>
</dbReference>
<dbReference type="PROSITE" id="PS50885">
    <property type="entry name" value="HAMP"/>
    <property type="match status" value="1"/>
</dbReference>
<dbReference type="Proteomes" id="UP000593594">
    <property type="component" value="Chromosome"/>
</dbReference>
<dbReference type="InterPro" id="IPR004358">
    <property type="entry name" value="Sig_transdc_His_kin-like_C"/>
</dbReference>
<keyword evidence="6 11" id="KW-0812">Transmembrane</keyword>
<evidence type="ECO:0000256" key="7">
    <source>
        <dbReference type="ARBA" id="ARBA00022777"/>
    </source>
</evidence>
<dbReference type="EMBL" id="CP058214">
    <property type="protein sequence ID" value="QPC43330.1"/>
    <property type="molecule type" value="Genomic_DNA"/>
</dbReference>
<dbReference type="InterPro" id="IPR003594">
    <property type="entry name" value="HATPase_dom"/>
</dbReference>
<evidence type="ECO:0000256" key="10">
    <source>
        <dbReference type="ARBA" id="ARBA00023136"/>
    </source>
</evidence>
<dbReference type="InterPro" id="IPR003661">
    <property type="entry name" value="HisK_dim/P_dom"/>
</dbReference>
<comment type="subcellular location">
    <subcellularLocation>
        <location evidence="2">Membrane</location>
        <topology evidence="2">Multi-pass membrane protein</topology>
    </subcellularLocation>
</comment>
<keyword evidence="10 11" id="KW-0472">Membrane</keyword>
<sequence>MMRPLSSLGWRVGWRIAVAFIACFALSVLVFAMYTGPVIDTIRDNMLRDLATDIAADLETDGQTAVLDLPRRIREAYADGGNAYLYVIYAPEGPLVFFSSPAAADMVGDRVRDGREGIFQFDLGERTIRGYRLEKDGFTIVVTESGSELLIDSFSEQFLMIAITWLVPVLAIAIVISLATIRNGLAPLKRISAEAARIEPGTLSLRLSETDLPRDVQPLVTAFNRALNRLEEGFAAQRRLTAEAAHQLRTPLAVLTARLESLEDRQGLDALSRDVQRMNRLVEQLLAMARLELSPDSLDGDVDLRAIAVDVISELAPLAIAQDRTLALAGTSDPVVIRGNDPAIRTALTNLIENALVHTPPGSQVGVRVCEDGTVEVSDEGPGIAEAERAEIFERFHRGAKVRASDAGLGLAIVKECAELHGGSVTVTDRANGGAVFTLRLAPGPDRRRAM</sequence>
<dbReference type="InterPro" id="IPR050428">
    <property type="entry name" value="TCS_sensor_his_kinase"/>
</dbReference>
<dbReference type="AlphaFoldDB" id="A0A7S8C4N3"/>
<dbReference type="Pfam" id="PF02518">
    <property type="entry name" value="HATPase_c"/>
    <property type="match status" value="1"/>
</dbReference>
<reference evidence="14 15" key="1">
    <citation type="submission" date="2020-06" db="EMBL/GenBank/DDBJ databases">
        <title>Genome sequence of 2 isolates from Red Sea Mangroves.</title>
        <authorList>
            <person name="Sefrji F."/>
            <person name="Michoud G."/>
            <person name="Merlino G."/>
            <person name="Daffonchio D."/>
        </authorList>
    </citation>
    <scope>NUCLEOTIDE SEQUENCE [LARGE SCALE GENOMIC DNA]</scope>
    <source>
        <strain evidence="14 15">R1DC25</strain>
    </source>
</reference>
<evidence type="ECO:0000256" key="9">
    <source>
        <dbReference type="ARBA" id="ARBA00023012"/>
    </source>
</evidence>
<dbReference type="CDD" id="cd00082">
    <property type="entry name" value="HisKA"/>
    <property type="match status" value="1"/>
</dbReference>
<organism evidence="14 15">
    <name type="scientific">Kaustia mangrovi</name>
    <dbReference type="NCBI Taxonomy" id="2593653"/>
    <lineage>
        <taxon>Bacteria</taxon>
        <taxon>Pseudomonadati</taxon>
        <taxon>Pseudomonadota</taxon>
        <taxon>Alphaproteobacteria</taxon>
        <taxon>Hyphomicrobiales</taxon>
        <taxon>Parvibaculaceae</taxon>
        <taxon>Kaustia</taxon>
    </lineage>
</organism>
<evidence type="ECO:0000313" key="14">
    <source>
        <dbReference type="EMBL" id="QPC43330.1"/>
    </source>
</evidence>
<dbReference type="Gene3D" id="3.30.565.10">
    <property type="entry name" value="Histidine kinase-like ATPase, C-terminal domain"/>
    <property type="match status" value="1"/>
</dbReference>
<evidence type="ECO:0000259" key="13">
    <source>
        <dbReference type="PROSITE" id="PS50885"/>
    </source>
</evidence>
<dbReference type="EC" id="2.7.13.3" evidence="3"/>
<feature type="transmembrane region" description="Helical" evidence="11">
    <location>
        <begin position="158"/>
        <end position="181"/>
    </location>
</feature>
<gene>
    <name evidence="14" type="ORF">HW532_11870</name>
</gene>
<dbReference type="Gene3D" id="1.10.287.130">
    <property type="match status" value="1"/>
</dbReference>
<keyword evidence="4" id="KW-0597">Phosphoprotein</keyword>
<dbReference type="CDD" id="cd00075">
    <property type="entry name" value="HATPase"/>
    <property type="match status" value="1"/>
</dbReference>
<name>A0A7S8C4N3_9HYPH</name>